<dbReference type="InterPro" id="IPR030395">
    <property type="entry name" value="GP_PDE_dom"/>
</dbReference>
<dbReference type="Proteomes" id="UP000326546">
    <property type="component" value="Chromosome"/>
</dbReference>
<dbReference type="GO" id="GO:0006629">
    <property type="term" value="P:lipid metabolic process"/>
    <property type="evidence" value="ECO:0007669"/>
    <property type="project" value="InterPro"/>
</dbReference>
<dbReference type="RefSeq" id="WP_158062013.1">
    <property type="nucleotide sequence ID" value="NZ_CP044427.1"/>
</dbReference>
<keyword evidence="3" id="KW-1185">Reference proteome</keyword>
<accession>A0A5J6V990</accession>
<reference evidence="2 3" key="1">
    <citation type="submission" date="2019-09" db="EMBL/GenBank/DDBJ databases">
        <title>Serinicoccus pratensis sp. nov., isolated from meadow soil.</title>
        <authorList>
            <person name="Zhang W."/>
        </authorList>
    </citation>
    <scope>NUCLEOTIDE SEQUENCE [LARGE SCALE GENOMIC DNA]</scope>
    <source>
        <strain evidence="2 3">W204</strain>
    </source>
</reference>
<dbReference type="OrthoDB" id="9758957at2"/>
<dbReference type="KEGG" id="serw:FY030_13505"/>
<name>A0A5J6V990_9MICO</name>
<dbReference type="AlphaFoldDB" id="A0A5J6V990"/>
<dbReference type="EMBL" id="CP044427">
    <property type="protein sequence ID" value="QFG69582.1"/>
    <property type="molecule type" value="Genomic_DNA"/>
</dbReference>
<dbReference type="PROSITE" id="PS51704">
    <property type="entry name" value="GP_PDE"/>
    <property type="match status" value="1"/>
</dbReference>
<evidence type="ECO:0000259" key="1">
    <source>
        <dbReference type="PROSITE" id="PS51704"/>
    </source>
</evidence>
<sequence>MDRPQPRGRAHRLQLCRLEDVLSLAQGRGLVLEVKGPPRRSGAGPRTAAALARLLDGPGSGPRPEVTVSSFAAPLLGQVRQMLGRRSGVRTALLGHPWQTASSVLHRARADGHHEIHPSVGTVLGAPVVEAAHDAGLTVVPWTVNSARDVRRLQRAGVDGVISDVPRVVHGALTPAFA</sequence>
<evidence type="ECO:0000313" key="3">
    <source>
        <dbReference type="Proteomes" id="UP000326546"/>
    </source>
</evidence>
<feature type="domain" description="GP-PDE" evidence="1">
    <location>
        <begin position="1"/>
        <end position="173"/>
    </location>
</feature>
<dbReference type="PANTHER" id="PTHR46211">
    <property type="entry name" value="GLYCEROPHOSPHORYL DIESTER PHOSPHODIESTERASE"/>
    <property type="match status" value="1"/>
</dbReference>
<proteinExistence type="predicted"/>
<dbReference type="CDD" id="cd08556">
    <property type="entry name" value="GDPD"/>
    <property type="match status" value="1"/>
</dbReference>
<dbReference type="SUPFAM" id="SSF51695">
    <property type="entry name" value="PLC-like phosphodiesterases"/>
    <property type="match status" value="1"/>
</dbReference>
<evidence type="ECO:0000313" key="2">
    <source>
        <dbReference type="EMBL" id="QFG69582.1"/>
    </source>
</evidence>
<protein>
    <submittedName>
        <fullName evidence="2">Glycerophosphodiester phosphodiesterase</fullName>
    </submittedName>
</protein>
<gene>
    <name evidence="2" type="ORF">FY030_13505</name>
</gene>
<dbReference type="InterPro" id="IPR017946">
    <property type="entry name" value="PLC-like_Pdiesterase_TIM-brl"/>
</dbReference>
<dbReference type="Gene3D" id="3.20.20.190">
    <property type="entry name" value="Phosphatidylinositol (PI) phosphodiesterase"/>
    <property type="match status" value="1"/>
</dbReference>
<dbReference type="GO" id="GO:0008081">
    <property type="term" value="F:phosphoric diester hydrolase activity"/>
    <property type="evidence" value="ECO:0007669"/>
    <property type="project" value="InterPro"/>
</dbReference>
<dbReference type="PANTHER" id="PTHR46211:SF14">
    <property type="entry name" value="GLYCEROPHOSPHODIESTER PHOSPHODIESTERASE"/>
    <property type="match status" value="1"/>
</dbReference>
<dbReference type="Pfam" id="PF03009">
    <property type="entry name" value="GDPD"/>
    <property type="match status" value="1"/>
</dbReference>
<organism evidence="2 3">
    <name type="scientific">Ornithinimicrobium pratense</name>
    <dbReference type="NCBI Taxonomy" id="2593973"/>
    <lineage>
        <taxon>Bacteria</taxon>
        <taxon>Bacillati</taxon>
        <taxon>Actinomycetota</taxon>
        <taxon>Actinomycetes</taxon>
        <taxon>Micrococcales</taxon>
        <taxon>Ornithinimicrobiaceae</taxon>
        <taxon>Ornithinimicrobium</taxon>
    </lineage>
</organism>